<dbReference type="PROSITE" id="PS50279">
    <property type="entry name" value="BPTI_KUNITZ_2"/>
    <property type="match status" value="2"/>
</dbReference>
<dbReference type="InterPro" id="IPR036880">
    <property type="entry name" value="Kunitz_BPTI_sf"/>
</dbReference>
<dbReference type="SMART" id="SM00131">
    <property type="entry name" value="KU"/>
    <property type="match status" value="2"/>
</dbReference>
<evidence type="ECO:0000313" key="9">
    <source>
        <dbReference type="EMBL" id="MAA16524.1"/>
    </source>
</evidence>
<dbReference type="PROSITE" id="PS00280">
    <property type="entry name" value="BPTI_KUNITZ_1"/>
    <property type="match status" value="1"/>
</dbReference>
<dbReference type="PRINTS" id="PR00759">
    <property type="entry name" value="BASICPTASE"/>
</dbReference>
<feature type="chain" id="PRO_5013189000" evidence="7">
    <location>
        <begin position="22"/>
        <end position="162"/>
    </location>
</feature>
<keyword evidence="4" id="KW-0677">Repeat</keyword>
<dbReference type="SUPFAM" id="SSF57362">
    <property type="entry name" value="BPTI-like"/>
    <property type="match status" value="2"/>
</dbReference>
<sequence>MNYLTSAVLLNVLTCIVHTYGLKIWKPAGCKEPAKTGPCKASIKAWHYDTQKMECKPFLYGGCGGNGNNFETKGKCESRCGWKYNRKTDKCLLHPKNEKTCRNGSATATRWHFHKQEKECKRHIFQTCLKNPGGFATCTECLKSCHHHMINVQVCANEPNPK</sequence>
<dbReference type="GO" id="GO:0005615">
    <property type="term" value="C:extracellular space"/>
    <property type="evidence" value="ECO:0007669"/>
    <property type="project" value="TreeGrafter"/>
</dbReference>
<dbReference type="Pfam" id="PF00014">
    <property type="entry name" value="Kunitz_BPTI"/>
    <property type="match status" value="2"/>
</dbReference>
<keyword evidence="6" id="KW-1015">Disulfide bond</keyword>
<evidence type="ECO:0000256" key="1">
    <source>
        <dbReference type="ARBA" id="ARBA00004613"/>
    </source>
</evidence>
<keyword evidence="2" id="KW-0964">Secreted</keyword>
<dbReference type="Gene3D" id="4.10.410.10">
    <property type="entry name" value="Pancreatic trypsin inhibitor Kunitz domain"/>
    <property type="match status" value="2"/>
</dbReference>
<feature type="domain" description="BPTI/Kunitz inhibitor" evidence="8">
    <location>
        <begin position="30"/>
        <end position="80"/>
    </location>
</feature>
<evidence type="ECO:0000256" key="4">
    <source>
        <dbReference type="ARBA" id="ARBA00022737"/>
    </source>
</evidence>
<dbReference type="PANTHER" id="PTHR10083">
    <property type="entry name" value="KUNITZ-TYPE PROTEASE INHIBITOR-RELATED"/>
    <property type="match status" value="1"/>
</dbReference>
<organism evidence="9">
    <name type="scientific">Rhipicephalus zambeziensis</name>
    <dbReference type="NCBI Taxonomy" id="60191"/>
    <lineage>
        <taxon>Eukaryota</taxon>
        <taxon>Metazoa</taxon>
        <taxon>Ecdysozoa</taxon>
        <taxon>Arthropoda</taxon>
        <taxon>Chelicerata</taxon>
        <taxon>Arachnida</taxon>
        <taxon>Acari</taxon>
        <taxon>Parasitiformes</taxon>
        <taxon>Ixodida</taxon>
        <taxon>Ixodoidea</taxon>
        <taxon>Ixodidae</taxon>
        <taxon>Rhipicephalinae</taxon>
        <taxon>Rhipicephalus</taxon>
        <taxon>Rhipicephalus</taxon>
    </lineage>
</organism>
<dbReference type="AlphaFoldDB" id="A0A224YRC3"/>
<accession>A0A224YRC3</accession>
<evidence type="ECO:0000259" key="8">
    <source>
        <dbReference type="PROSITE" id="PS50279"/>
    </source>
</evidence>
<dbReference type="PANTHER" id="PTHR10083:SF374">
    <property type="entry name" value="BPTI_KUNITZ INHIBITOR DOMAIN-CONTAINING PROTEIN"/>
    <property type="match status" value="1"/>
</dbReference>
<dbReference type="GO" id="GO:0004867">
    <property type="term" value="F:serine-type endopeptidase inhibitor activity"/>
    <property type="evidence" value="ECO:0007669"/>
    <property type="project" value="UniProtKB-KW"/>
</dbReference>
<feature type="domain" description="BPTI/Kunitz inhibitor" evidence="8">
    <location>
        <begin position="91"/>
        <end position="145"/>
    </location>
</feature>
<name>A0A224YRC3_9ACAR</name>
<dbReference type="InterPro" id="IPR050098">
    <property type="entry name" value="TFPI/VKTCI-like"/>
</dbReference>
<feature type="signal peptide" evidence="7">
    <location>
        <begin position="1"/>
        <end position="21"/>
    </location>
</feature>
<dbReference type="InterPro" id="IPR002223">
    <property type="entry name" value="Kunitz_BPTI"/>
</dbReference>
<dbReference type="InterPro" id="IPR020901">
    <property type="entry name" value="Prtase_inh_Kunz-CS"/>
</dbReference>
<proteinExistence type="predicted"/>
<protein>
    <submittedName>
        <fullName evidence="9">Tissue factor pathway inhibitor</fullName>
    </submittedName>
</protein>
<keyword evidence="3" id="KW-0646">Protease inhibitor</keyword>
<evidence type="ECO:0000256" key="6">
    <source>
        <dbReference type="ARBA" id="ARBA00023157"/>
    </source>
</evidence>
<evidence type="ECO:0000256" key="2">
    <source>
        <dbReference type="ARBA" id="ARBA00022525"/>
    </source>
</evidence>
<comment type="subcellular location">
    <subcellularLocation>
        <location evidence="1">Secreted</location>
    </subcellularLocation>
</comment>
<keyword evidence="5" id="KW-0722">Serine protease inhibitor</keyword>
<evidence type="ECO:0000256" key="7">
    <source>
        <dbReference type="SAM" id="SignalP"/>
    </source>
</evidence>
<reference evidence="9" key="1">
    <citation type="journal article" date="2017" name="Parasit. Vectors">
        <title>Sialotranscriptomics of Rhipicephalus zambeziensis reveals intricate expression profiles of secretory proteins and suggests tight temporal transcriptional regulation during blood-feeding.</title>
        <authorList>
            <person name="de Castro M.H."/>
            <person name="de Klerk D."/>
            <person name="Pienaar R."/>
            <person name="Rees D.J.G."/>
            <person name="Mans B.J."/>
        </authorList>
    </citation>
    <scope>NUCLEOTIDE SEQUENCE</scope>
    <source>
        <tissue evidence="9">Salivary glands</tissue>
    </source>
</reference>
<dbReference type="EMBL" id="GFPF01005378">
    <property type="protein sequence ID" value="MAA16524.1"/>
    <property type="molecule type" value="Transcribed_RNA"/>
</dbReference>
<dbReference type="FunFam" id="4.10.410.10:FF:000020">
    <property type="entry name" value="Collagen, type VI, alpha 3"/>
    <property type="match status" value="1"/>
</dbReference>
<evidence type="ECO:0000256" key="5">
    <source>
        <dbReference type="ARBA" id="ARBA00022900"/>
    </source>
</evidence>
<evidence type="ECO:0000256" key="3">
    <source>
        <dbReference type="ARBA" id="ARBA00022690"/>
    </source>
</evidence>
<keyword evidence="7" id="KW-0732">Signal</keyword>